<dbReference type="GO" id="GO:0015179">
    <property type="term" value="F:L-amino acid transmembrane transporter activity"/>
    <property type="evidence" value="ECO:0007669"/>
    <property type="project" value="TreeGrafter"/>
</dbReference>
<evidence type="ECO:0000256" key="6">
    <source>
        <dbReference type="SAM" id="Phobius"/>
    </source>
</evidence>
<dbReference type="STRING" id="1169540.A0A0G4EYC2"/>
<organism evidence="8 9">
    <name type="scientific">Vitrella brassicaformis (strain CCMP3155)</name>
    <dbReference type="NCBI Taxonomy" id="1169540"/>
    <lineage>
        <taxon>Eukaryota</taxon>
        <taxon>Sar</taxon>
        <taxon>Alveolata</taxon>
        <taxon>Colpodellida</taxon>
        <taxon>Vitrellaceae</taxon>
        <taxon>Vitrella</taxon>
    </lineage>
</organism>
<feature type="transmembrane region" description="Helical" evidence="6">
    <location>
        <begin position="92"/>
        <end position="119"/>
    </location>
</feature>
<evidence type="ECO:0000256" key="3">
    <source>
        <dbReference type="ARBA" id="ARBA00022989"/>
    </source>
</evidence>
<feature type="compositionally biased region" description="Polar residues" evidence="5">
    <location>
        <begin position="1"/>
        <end position="31"/>
    </location>
</feature>
<evidence type="ECO:0000256" key="5">
    <source>
        <dbReference type="SAM" id="MobiDB-lite"/>
    </source>
</evidence>
<feature type="transmembrane region" description="Helical" evidence="6">
    <location>
        <begin position="247"/>
        <end position="266"/>
    </location>
</feature>
<dbReference type="PANTHER" id="PTHR22950">
    <property type="entry name" value="AMINO ACID TRANSPORTER"/>
    <property type="match status" value="1"/>
</dbReference>
<dbReference type="OrthoDB" id="445461at2759"/>
<feature type="transmembrane region" description="Helical" evidence="6">
    <location>
        <begin position="368"/>
        <end position="392"/>
    </location>
</feature>
<feature type="transmembrane region" description="Helical" evidence="6">
    <location>
        <begin position="323"/>
        <end position="348"/>
    </location>
</feature>
<feature type="transmembrane region" description="Helical" evidence="6">
    <location>
        <begin position="290"/>
        <end position="311"/>
    </location>
</feature>
<dbReference type="InParanoid" id="A0A0G4EYC2"/>
<dbReference type="PANTHER" id="PTHR22950:SF702">
    <property type="entry name" value="AMINO ACID TRANSPORTER PROTEIN"/>
    <property type="match status" value="1"/>
</dbReference>
<dbReference type="GO" id="GO:0016020">
    <property type="term" value="C:membrane"/>
    <property type="evidence" value="ECO:0007669"/>
    <property type="project" value="UniProtKB-SubCell"/>
</dbReference>
<evidence type="ECO:0000256" key="4">
    <source>
        <dbReference type="ARBA" id="ARBA00023136"/>
    </source>
</evidence>
<evidence type="ECO:0000313" key="8">
    <source>
        <dbReference type="EMBL" id="CEM04351.1"/>
    </source>
</evidence>
<dbReference type="Pfam" id="PF01490">
    <property type="entry name" value="Aa_trans"/>
    <property type="match status" value="1"/>
</dbReference>
<name>A0A0G4EYC2_VITBC</name>
<gene>
    <name evidence="8" type="ORF">Vbra_199</name>
</gene>
<sequence length="527" mass="57036">MASVQNGEISNGGRLSSSSTLPTQASTTSGNESRRASWRNNKEDSTSVEAIKEADIGLSVPTHHPQHGLLEPIMHEPTREAIPPDAAAARRLYVWSFWTATSNMTATILGAGTLAIPYALKCGGIVWGLCILFCILLISFYTVRLLIKSADQAYVTSAEVFRSYEQLAMVTLGEAGVYVVTIAFVCGGFGLLMANLLVISESILSFVTGKPCQPGYLLDCTLVCVAFLLVLPLSLLKDIRMLRWTSFASVCTTMYITAFVLAAVYHRSRDDSVAFPSADTVIYAPPNRNLFFSISILVSSFSCHISALPVYEKLKPKNPRVMEGTAAIALMLAMLIYCAIGLGGYLCFGADTQDNVLNNWYATGRSTWALRVASLCIGATLTAACPIVLWPLRSTLISIIQMNCREERRTHMGSGIGRWPCRLSWTVVTVAVIALATIATIVFPFLRVALSIVGSIGGAFIVFIFPALFWLKLSPDRWYHIRNLSAVLLIPAGAALGCTSLLVVLKRLGIGSALSAVDVHFLDALSQ</sequence>
<keyword evidence="3 6" id="KW-1133">Transmembrane helix</keyword>
<dbReference type="VEuPathDB" id="CryptoDB:Vbra_199"/>
<feature type="domain" description="Amino acid transporter transmembrane" evidence="7">
    <location>
        <begin position="96"/>
        <end position="485"/>
    </location>
</feature>
<dbReference type="PhylomeDB" id="A0A0G4EYC2"/>
<feature type="transmembrane region" description="Helical" evidence="6">
    <location>
        <begin position="216"/>
        <end position="235"/>
    </location>
</feature>
<protein>
    <recommendedName>
        <fullName evidence="7">Amino acid transporter transmembrane domain-containing protein</fullName>
    </recommendedName>
</protein>
<feature type="transmembrane region" description="Helical" evidence="6">
    <location>
        <begin position="167"/>
        <end position="196"/>
    </location>
</feature>
<feature type="transmembrane region" description="Helical" evidence="6">
    <location>
        <begin position="452"/>
        <end position="471"/>
    </location>
</feature>
<feature type="transmembrane region" description="Helical" evidence="6">
    <location>
        <begin position="483"/>
        <end position="505"/>
    </location>
</feature>
<feature type="compositionally biased region" description="Basic and acidic residues" evidence="5">
    <location>
        <begin position="32"/>
        <end position="47"/>
    </location>
</feature>
<keyword evidence="9" id="KW-1185">Reference proteome</keyword>
<dbReference type="OMA" id="QFANDDA"/>
<evidence type="ECO:0000256" key="2">
    <source>
        <dbReference type="ARBA" id="ARBA00022692"/>
    </source>
</evidence>
<dbReference type="EMBL" id="CDMY01000350">
    <property type="protein sequence ID" value="CEM04351.1"/>
    <property type="molecule type" value="Genomic_DNA"/>
</dbReference>
<dbReference type="AlphaFoldDB" id="A0A0G4EYC2"/>
<keyword evidence="4 6" id="KW-0472">Membrane</keyword>
<evidence type="ECO:0000256" key="1">
    <source>
        <dbReference type="ARBA" id="ARBA00004141"/>
    </source>
</evidence>
<comment type="subcellular location">
    <subcellularLocation>
        <location evidence="1">Membrane</location>
        <topology evidence="1">Multi-pass membrane protein</topology>
    </subcellularLocation>
</comment>
<dbReference type="Proteomes" id="UP000041254">
    <property type="component" value="Unassembled WGS sequence"/>
</dbReference>
<proteinExistence type="predicted"/>
<dbReference type="InterPro" id="IPR013057">
    <property type="entry name" value="AA_transpt_TM"/>
</dbReference>
<accession>A0A0G4EYC2</accession>
<feature type="transmembrane region" description="Helical" evidence="6">
    <location>
        <begin position="125"/>
        <end position="147"/>
    </location>
</feature>
<feature type="transmembrane region" description="Helical" evidence="6">
    <location>
        <begin position="423"/>
        <end position="446"/>
    </location>
</feature>
<evidence type="ECO:0000313" key="9">
    <source>
        <dbReference type="Proteomes" id="UP000041254"/>
    </source>
</evidence>
<reference evidence="8 9" key="1">
    <citation type="submission" date="2014-11" db="EMBL/GenBank/DDBJ databases">
        <authorList>
            <person name="Zhu J."/>
            <person name="Qi W."/>
            <person name="Song R."/>
        </authorList>
    </citation>
    <scope>NUCLEOTIDE SEQUENCE [LARGE SCALE GENOMIC DNA]</scope>
</reference>
<keyword evidence="2 6" id="KW-0812">Transmembrane</keyword>
<evidence type="ECO:0000259" key="7">
    <source>
        <dbReference type="Pfam" id="PF01490"/>
    </source>
</evidence>
<feature type="region of interest" description="Disordered" evidence="5">
    <location>
        <begin position="1"/>
        <end position="47"/>
    </location>
</feature>